<feature type="domain" description="Core" evidence="1">
    <location>
        <begin position="1"/>
        <end position="97"/>
    </location>
</feature>
<accession>A0ABU9XDG3</accession>
<dbReference type="InterPro" id="IPR035903">
    <property type="entry name" value="HesB-like_dom_sf"/>
</dbReference>
<keyword evidence="3" id="KW-1185">Reference proteome</keyword>
<evidence type="ECO:0000259" key="1">
    <source>
        <dbReference type="Pfam" id="PF01521"/>
    </source>
</evidence>
<organism evidence="2 3">
    <name type="scientific">Ornithinibacillus xuwenensis</name>
    <dbReference type="NCBI Taxonomy" id="3144668"/>
    <lineage>
        <taxon>Bacteria</taxon>
        <taxon>Bacillati</taxon>
        <taxon>Bacillota</taxon>
        <taxon>Bacilli</taxon>
        <taxon>Bacillales</taxon>
        <taxon>Bacillaceae</taxon>
        <taxon>Ornithinibacillus</taxon>
    </lineage>
</organism>
<proteinExistence type="predicted"/>
<dbReference type="RefSeq" id="WP_345823520.1">
    <property type="nucleotide sequence ID" value="NZ_JBDIML010000001.1"/>
</dbReference>
<dbReference type="Proteomes" id="UP001444625">
    <property type="component" value="Unassembled WGS sequence"/>
</dbReference>
<name>A0ABU9XDG3_9BACI</name>
<dbReference type="SUPFAM" id="SSF89360">
    <property type="entry name" value="HesB-like domain"/>
    <property type="match status" value="1"/>
</dbReference>
<dbReference type="EMBL" id="JBDIML010000001">
    <property type="protein sequence ID" value="MEN2766060.1"/>
    <property type="molecule type" value="Genomic_DNA"/>
</dbReference>
<dbReference type="Gene3D" id="2.60.300.12">
    <property type="entry name" value="HesB-like domain"/>
    <property type="match status" value="1"/>
</dbReference>
<evidence type="ECO:0000313" key="3">
    <source>
        <dbReference type="Proteomes" id="UP001444625"/>
    </source>
</evidence>
<comment type="caution">
    <text evidence="2">The sequence shown here is derived from an EMBL/GenBank/DDBJ whole genome shotgun (WGS) entry which is preliminary data.</text>
</comment>
<protein>
    <submittedName>
        <fullName evidence="2">Iron-sulfur cluster biosynthesis family protein</fullName>
    </submittedName>
</protein>
<dbReference type="InterPro" id="IPR000361">
    <property type="entry name" value="ATAP_core_dom"/>
</dbReference>
<sequence>MKLSITESALEKINKINQANHTYILLRYDTKGMGCAVSGLPTFSLISERENRHIDVENEQFPTLITEVQAVFFAENMKLDYINGMFRLSSPEGILNPFIPTVGILE</sequence>
<evidence type="ECO:0000313" key="2">
    <source>
        <dbReference type="EMBL" id="MEN2766060.1"/>
    </source>
</evidence>
<reference evidence="2 3" key="1">
    <citation type="submission" date="2024-05" db="EMBL/GenBank/DDBJ databases">
        <authorList>
            <person name="Haq I."/>
            <person name="Ullah Z."/>
            <person name="Ahmad R."/>
            <person name="Li M."/>
            <person name="Tong Y."/>
        </authorList>
    </citation>
    <scope>NUCLEOTIDE SEQUENCE [LARGE SCALE GENOMIC DNA]</scope>
    <source>
        <strain evidence="2 3">16A2E</strain>
    </source>
</reference>
<dbReference type="Pfam" id="PF01521">
    <property type="entry name" value="Fe-S_biosyn"/>
    <property type="match status" value="1"/>
</dbReference>
<gene>
    <name evidence="2" type="ORF">ABC228_02585</name>
</gene>